<feature type="region of interest" description="Disordered" evidence="1">
    <location>
        <begin position="134"/>
        <end position="164"/>
    </location>
</feature>
<dbReference type="Proteomes" id="UP001382904">
    <property type="component" value="Unassembled WGS sequence"/>
</dbReference>
<reference evidence="2 3" key="1">
    <citation type="submission" date="2024-03" db="EMBL/GenBank/DDBJ databases">
        <title>Novel Streptomyces species of biotechnological and ecological value are a feature of Machair soil.</title>
        <authorList>
            <person name="Prole J.R."/>
            <person name="Goodfellow M."/>
            <person name="Allenby N."/>
            <person name="Ward A.C."/>
        </authorList>
    </citation>
    <scope>NUCLEOTIDE SEQUENCE [LARGE SCALE GENOMIC DNA]</scope>
    <source>
        <strain evidence="2 3">MS1.HAVA.3</strain>
    </source>
</reference>
<accession>A0ABU8U2M0</accession>
<dbReference type="InterPro" id="IPR001646">
    <property type="entry name" value="5peptide_repeat"/>
</dbReference>
<evidence type="ECO:0000256" key="1">
    <source>
        <dbReference type="SAM" id="MobiDB-lite"/>
    </source>
</evidence>
<name>A0ABU8U2M0_9ACTN</name>
<dbReference type="EMBL" id="JBBKAM010000002">
    <property type="protein sequence ID" value="MEJ8642108.1"/>
    <property type="molecule type" value="Genomic_DNA"/>
</dbReference>
<organism evidence="2 3">
    <name type="scientific">Streptomyces caledonius</name>
    <dbReference type="NCBI Taxonomy" id="3134107"/>
    <lineage>
        <taxon>Bacteria</taxon>
        <taxon>Bacillati</taxon>
        <taxon>Actinomycetota</taxon>
        <taxon>Actinomycetes</taxon>
        <taxon>Kitasatosporales</taxon>
        <taxon>Streptomycetaceae</taxon>
        <taxon>Streptomyces</taxon>
    </lineage>
</organism>
<proteinExistence type="predicted"/>
<protein>
    <submittedName>
        <fullName evidence="2">Pentapeptide repeat-containing protein</fullName>
    </submittedName>
</protein>
<comment type="caution">
    <text evidence="2">The sequence shown here is derived from an EMBL/GenBank/DDBJ whole genome shotgun (WGS) entry which is preliminary data.</text>
</comment>
<keyword evidence="3" id="KW-1185">Reference proteome</keyword>
<dbReference type="Pfam" id="PF13576">
    <property type="entry name" value="Pentapeptide_3"/>
    <property type="match status" value="1"/>
</dbReference>
<evidence type="ECO:0000313" key="2">
    <source>
        <dbReference type="EMBL" id="MEJ8642108.1"/>
    </source>
</evidence>
<sequence>MYALAGLADDAPTRDLRQTCIDVLCAYLRLPYTAEPDLPPGDADARHLYLFLREVRHTVIPLIRDHLRLPLEHPSSWQGHGLDFTGVVFDGGSFGGAVFSGGKVSFDRAVFSGGTVSFEHSVFSGGTVDFSAARGGPPSGLVPSNGQPLPAGLRIPNPWNPPTA</sequence>
<evidence type="ECO:0000313" key="3">
    <source>
        <dbReference type="Proteomes" id="UP001382904"/>
    </source>
</evidence>
<gene>
    <name evidence="2" type="ORF">WKI68_12755</name>
</gene>